<name>T1IE47_RHOPR</name>
<proteinExistence type="predicted"/>
<protein>
    <submittedName>
        <fullName evidence="1">RNase H domain-containing protein</fullName>
    </submittedName>
</protein>
<evidence type="ECO:0000313" key="1">
    <source>
        <dbReference type="EnsemblMetazoa" id="RPRC014567-PA"/>
    </source>
</evidence>
<dbReference type="VEuPathDB" id="VectorBase:RPRC014567"/>
<dbReference type="GO" id="GO:0003676">
    <property type="term" value="F:nucleic acid binding"/>
    <property type="evidence" value="ECO:0007669"/>
    <property type="project" value="InterPro"/>
</dbReference>
<dbReference type="SUPFAM" id="SSF53098">
    <property type="entry name" value="Ribonuclease H-like"/>
    <property type="match status" value="1"/>
</dbReference>
<keyword evidence="2" id="KW-1185">Reference proteome</keyword>
<organism evidence="1 2">
    <name type="scientific">Rhodnius prolixus</name>
    <name type="common">Triatomid bug</name>
    <dbReference type="NCBI Taxonomy" id="13249"/>
    <lineage>
        <taxon>Eukaryota</taxon>
        <taxon>Metazoa</taxon>
        <taxon>Ecdysozoa</taxon>
        <taxon>Arthropoda</taxon>
        <taxon>Hexapoda</taxon>
        <taxon>Insecta</taxon>
        <taxon>Pterygota</taxon>
        <taxon>Neoptera</taxon>
        <taxon>Paraneoptera</taxon>
        <taxon>Hemiptera</taxon>
        <taxon>Heteroptera</taxon>
        <taxon>Panheteroptera</taxon>
        <taxon>Cimicomorpha</taxon>
        <taxon>Reduviidae</taxon>
        <taxon>Triatominae</taxon>
        <taxon>Rhodnius</taxon>
    </lineage>
</organism>
<evidence type="ECO:0000313" key="2">
    <source>
        <dbReference type="Proteomes" id="UP000015103"/>
    </source>
</evidence>
<dbReference type="PROSITE" id="PS50879">
    <property type="entry name" value="RNASE_H_1"/>
    <property type="match status" value="1"/>
</dbReference>
<accession>T1IE47</accession>
<dbReference type="InterPro" id="IPR002156">
    <property type="entry name" value="RNaseH_domain"/>
</dbReference>
<dbReference type="InterPro" id="IPR036397">
    <property type="entry name" value="RNaseH_sf"/>
</dbReference>
<dbReference type="STRING" id="13249.T1IE47"/>
<dbReference type="Gene3D" id="3.30.420.10">
    <property type="entry name" value="Ribonuclease H-like superfamily/Ribonuclease H"/>
    <property type="match status" value="1"/>
</dbReference>
<dbReference type="InParanoid" id="T1IE47"/>
<dbReference type="EMBL" id="ACPB03004109">
    <property type="status" value="NOT_ANNOTATED_CDS"/>
    <property type="molecule type" value="Genomic_DNA"/>
</dbReference>
<dbReference type="HOGENOM" id="CLU_2349296_0_0_1"/>
<sequence>MQEGPRTTGAAQQSWMPGHVGIEGNAKADHLARNGANTPFIGPEPVLGITRGSVRAALRDWIWREHEKNWVMCPGVKHSKTMMPFGCVSKEPKRPCV</sequence>
<dbReference type="AlphaFoldDB" id="T1IE47"/>
<dbReference type="InterPro" id="IPR012337">
    <property type="entry name" value="RNaseH-like_sf"/>
</dbReference>
<reference evidence="1" key="1">
    <citation type="submission" date="2015-05" db="UniProtKB">
        <authorList>
            <consortium name="EnsemblMetazoa"/>
        </authorList>
    </citation>
    <scope>IDENTIFICATION</scope>
</reference>
<dbReference type="GO" id="GO:0004523">
    <property type="term" value="F:RNA-DNA hybrid ribonuclease activity"/>
    <property type="evidence" value="ECO:0007669"/>
    <property type="project" value="InterPro"/>
</dbReference>
<dbReference type="EnsemblMetazoa" id="RPRC014567-RA">
    <property type="protein sequence ID" value="RPRC014567-PA"/>
    <property type="gene ID" value="RPRC014567"/>
</dbReference>
<dbReference type="Proteomes" id="UP000015103">
    <property type="component" value="Unassembled WGS sequence"/>
</dbReference>